<evidence type="ECO:0000256" key="10">
    <source>
        <dbReference type="RuleBase" id="RU000520"/>
    </source>
</evidence>
<evidence type="ECO:0000256" key="3">
    <source>
        <dbReference type="ARBA" id="ARBA00022723"/>
    </source>
</evidence>
<dbReference type="Gene3D" id="1.10.300.10">
    <property type="entry name" value="Adenylosuccinate Synthetase, subunit A, domain 2"/>
    <property type="match status" value="1"/>
</dbReference>
<feature type="binding site" evidence="8">
    <location>
        <begin position="298"/>
        <end position="304"/>
    </location>
    <ligand>
        <name>substrate</name>
    </ligand>
</feature>
<name>A0A098BBA4_DESHA</name>
<organism evidence="11">
    <name type="scientific">Desulfitobacterium hafniense</name>
    <name type="common">Desulfitobacterium frappieri</name>
    <dbReference type="NCBI Taxonomy" id="49338"/>
    <lineage>
        <taxon>Bacteria</taxon>
        <taxon>Bacillati</taxon>
        <taxon>Bacillota</taxon>
        <taxon>Clostridia</taxon>
        <taxon>Eubacteriales</taxon>
        <taxon>Desulfitobacteriaceae</taxon>
        <taxon>Desulfitobacterium</taxon>
    </lineage>
</organism>
<evidence type="ECO:0000256" key="2">
    <source>
        <dbReference type="ARBA" id="ARBA00022598"/>
    </source>
</evidence>
<dbReference type="GO" id="GO:0005525">
    <property type="term" value="F:GTP binding"/>
    <property type="evidence" value="ECO:0007669"/>
    <property type="project" value="UniProtKB-UniRule"/>
</dbReference>
<dbReference type="Gene3D" id="3.40.440.10">
    <property type="entry name" value="Adenylosuccinate Synthetase, subunit A, domain 1"/>
    <property type="match status" value="1"/>
</dbReference>
<dbReference type="InterPro" id="IPR027417">
    <property type="entry name" value="P-loop_NTPase"/>
</dbReference>
<feature type="binding site" description="in other chain" evidence="8">
    <location>
        <begin position="38"/>
        <end position="41"/>
    </location>
    <ligand>
        <name>IMP</name>
        <dbReference type="ChEBI" id="CHEBI:58053"/>
        <note>ligand shared between dimeric partners</note>
    </ligand>
</feature>
<dbReference type="RefSeq" id="WP_208926746.1">
    <property type="nucleotide sequence ID" value="NZ_LK996017.1"/>
</dbReference>
<keyword evidence="6 8" id="KW-0460">Magnesium</keyword>
<dbReference type="InterPro" id="IPR042110">
    <property type="entry name" value="Adenylosuccinate_synth_dom2"/>
</dbReference>
<feature type="binding site" description="in other chain" evidence="8">
    <location>
        <begin position="13"/>
        <end position="16"/>
    </location>
    <ligand>
        <name>IMP</name>
        <dbReference type="ChEBI" id="CHEBI:58053"/>
        <note>ligand shared between dimeric partners</note>
    </ligand>
</feature>
<dbReference type="PANTHER" id="PTHR11846:SF0">
    <property type="entry name" value="ADENYLOSUCCINATE SYNTHETASE"/>
    <property type="match status" value="1"/>
</dbReference>
<dbReference type="PANTHER" id="PTHR11846">
    <property type="entry name" value="ADENYLOSUCCINATE SYNTHETASE"/>
    <property type="match status" value="1"/>
</dbReference>
<feature type="binding site" evidence="8">
    <location>
        <position position="40"/>
    </location>
    <ligand>
        <name>Mg(2+)</name>
        <dbReference type="ChEBI" id="CHEBI:18420"/>
    </ligand>
</feature>
<keyword evidence="4 8" id="KW-0547">Nucleotide-binding</keyword>
<feature type="binding site" evidence="8">
    <location>
        <begin position="412"/>
        <end position="414"/>
    </location>
    <ligand>
        <name>GTP</name>
        <dbReference type="ChEBI" id="CHEBI:37565"/>
    </ligand>
</feature>
<dbReference type="InterPro" id="IPR001114">
    <property type="entry name" value="Adenylosuccinate_synthetase"/>
</dbReference>
<reference evidence="11" key="1">
    <citation type="submission" date="2014-07" db="EMBL/GenBank/DDBJ databases">
        <authorList>
            <person name="Hornung V.Bastian."/>
        </authorList>
    </citation>
    <scope>NUCLEOTIDE SEQUENCE</scope>
    <source>
        <strain evidence="11">PCE-S</strain>
    </source>
</reference>
<feature type="binding site" description="in other chain" evidence="8">
    <location>
        <position position="302"/>
    </location>
    <ligand>
        <name>IMP</name>
        <dbReference type="ChEBI" id="CHEBI:58053"/>
        <note>ligand shared between dimeric partners</note>
    </ligand>
</feature>
<evidence type="ECO:0000256" key="8">
    <source>
        <dbReference type="HAMAP-Rule" id="MF_00011"/>
    </source>
</evidence>
<dbReference type="SMART" id="SM00788">
    <property type="entry name" value="Adenylsucc_synt"/>
    <property type="match status" value="1"/>
</dbReference>
<proteinExistence type="inferred from homology"/>
<comment type="cofactor">
    <cofactor evidence="8">
        <name>Mg(2+)</name>
        <dbReference type="ChEBI" id="CHEBI:18420"/>
    </cofactor>
    <text evidence="8">Binds 1 Mg(2+) ion per subunit.</text>
</comment>
<evidence type="ECO:0000256" key="7">
    <source>
        <dbReference type="ARBA" id="ARBA00023134"/>
    </source>
</evidence>
<feature type="binding site" evidence="8">
    <location>
        <begin position="40"/>
        <end position="42"/>
    </location>
    <ligand>
        <name>GTP</name>
        <dbReference type="ChEBI" id="CHEBI:37565"/>
    </ligand>
</feature>
<dbReference type="GO" id="GO:0005737">
    <property type="term" value="C:cytoplasm"/>
    <property type="evidence" value="ECO:0007669"/>
    <property type="project" value="UniProtKB-SubCell"/>
</dbReference>
<feature type="binding site" description="in other chain" evidence="8">
    <location>
        <position position="128"/>
    </location>
    <ligand>
        <name>IMP</name>
        <dbReference type="ChEBI" id="CHEBI:58053"/>
        <note>ligand shared between dimeric partners</note>
    </ligand>
</feature>
<dbReference type="CDD" id="cd03108">
    <property type="entry name" value="AdSS"/>
    <property type="match status" value="1"/>
</dbReference>
<dbReference type="InterPro" id="IPR033128">
    <property type="entry name" value="Adenylosuccin_syn_Lys_AS"/>
</dbReference>
<dbReference type="InterPro" id="IPR018220">
    <property type="entry name" value="Adenylosuccin_syn_GTP-bd"/>
</dbReference>
<comment type="catalytic activity">
    <reaction evidence="8 10">
        <text>IMP + L-aspartate + GTP = N(6)-(1,2-dicarboxyethyl)-AMP + GDP + phosphate + 2 H(+)</text>
        <dbReference type="Rhea" id="RHEA:15753"/>
        <dbReference type="ChEBI" id="CHEBI:15378"/>
        <dbReference type="ChEBI" id="CHEBI:29991"/>
        <dbReference type="ChEBI" id="CHEBI:37565"/>
        <dbReference type="ChEBI" id="CHEBI:43474"/>
        <dbReference type="ChEBI" id="CHEBI:57567"/>
        <dbReference type="ChEBI" id="CHEBI:58053"/>
        <dbReference type="ChEBI" id="CHEBI:58189"/>
        <dbReference type="EC" id="6.3.4.4"/>
    </reaction>
</comment>
<dbReference type="UniPathway" id="UPA00075">
    <property type="reaction ID" value="UER00335"/>
</dbReference>
<dbReference type="GO" id="GO:0046040">
    <property type="term" value="P:IMP metabolic process"/>
    <property type="evidence" value="ECO:0007669"/>
    <property type="project" value="TreeGrafter"/>
</dbReference>
<evidence type="ECO:0000256" key="5">
    <source>
        <dbReference type="ARBA" id="ARBA00022755"/>
    </source>
</evidence>
<comment type="function">
    <text evidence="8">Plays an important role in the de novo pathway of purine nucleotide biosynthesis. Catalyzes the first committed step in the biosynthesis of AMP from IMP.</text>
</comment>
<dbReference type="SUPFAM" id="SSF52540">
    <property type="entry name" value="P-loop containing nucleoside triphosphate hydrolases"/>
    <property type="match status" value="1"/>
</dbReference>
<evidence type="ECO:0000256" key="4">
    <source>
        <dbReference type="ARBA" id="ARBA00022741"/>
    </source>
</evidence>
<feature type="binding site" evidence="8">
    <location>
        <begin position="12"/>
        <end position="18"/>
    </location>
    <ligand>
        <name>GTP</name>
        <dbReference type="ChEBI" id="CHEBI:37565"/>
    </ligand>
</feature>
<evidence type="ECO:0000313" key="11">
    <source>
        <dbReference type="EMBL" id="CDX05186.1"/>
    </source>
</evidence>
<gene>
    <name evidence="8" type="primary">purA</name>
    <name evidence="11" type="ORF">DPCES_5300</name>
</gene>
<dbReference type="PROSITE" id="PS00513">
    <property type="entry name" value="ADENYLOSUCCIN_SYN_2"/>
    <property type="match status" value="1"/>
</dbReference>
<dbReference type="Gene3D" id="3.90.170.10">
    <property type="entry name" value="Adenylosuccinate Synthetase, subunit A, domain 3"/>
    <property type="match status" value="1"/>
</dbReference>
<dbReference type="InterPro" id="IPR042111">
    <property type="entry name" value="Adenylosuccinate_synth_dom3"/>
</dbReference>
<protein>
    <recommendedName>
        <fullName evidence="8 10">Adenylosuccinate synthetase</fullName>
        <shortName evidence="8">AMPSase</shortName>
        <shortName evidence="8">AdSS</shortName>
        <ecNumber evidence="8 10">6.3.4.4</ecNumber>
    </recommendedName>
    <alternativeName>
        <fullName evidence="8">IMP--aspartate ligase</fullName>
    </alternativeName>
</protein>
<sequence>MASVVLIGTQWGDEGKGKVTDFLAKKADLVVRYQGGNNAGHTVVAKGEEFKLHLIPSGILYEDKTCVIGNGVVVDPKVLLEELAYLSERKVKTGKLLISSNAHVIMPYHRLLDALEEDSRGEHKIGTTKRGIGPAYMDKTLRIGIRIMDLIDDEEFAAKLRRNLQEKNNLLTKVYSVEPLDYDAIYQEYSGYAQKIRSLVADSSLVIDESLKAGEKVLFEGAQGTLLDLDHGTYPYVTSSHPIAGGACIGAGVGPTRINRVVGVIKAYTTRVGEGPFPTELADETGELMRQNGHEFGTTTGRARRCGWFDAVIARYAVRVSGISDFALMKLDVLSGFEKIKICVGYRVNNEVIYEFPQSQKIFKACEPVYEVIEGWQEDITGVTHFEDLPKAAQDYVRRIEQLTETQVTLIAVGPGREQTIVRGEIF</sequence>
<dbReference type="PROSITE" id="PS01266">
    <property type="entry name" value="ADENYLOSUCCIN_SYN_1"/>
    <property type="match status" value="1"/>
</dbReference>
<accession>A0A098BBA4</accession>
<feature type="binding site" evidence="8">
    <location>
        <begin position="330"/>
        <end position="332"/>
    </location>
    <ligand>
        <name>GTP</name>
        <dbReference type="ChEBI" id="CHEBI:37565"/>
    </ligand>
</feature>
<feature type="binding site" evidence="8">
    <location>
        <position position="304"/>
    </location>
    <ligand>
        <name>GTP</name>
        <dbReference type="ChEBI" id="CHEBI:37565"/>
    </ligand>
</feature>
<dbReference type="PATRIC" id="fig|49338.4.peg.5706"/>
<feature type="active site" evidence="9">
    <location>
        <position position="139"/>
    </location>
</feature>
<dbReference type="AlphaFoldDB" id="A0A098BBA4"/>
<comment type="subcellular location">
    <subcellularLocation>
        <location evidence="8">Cytoplasm</location>
    </subcellularLocation>
</comment>
<dbReference type="NCBIfam" id="NF002223">
    <property type="entry name" value="PRK01117.1"/>
    <property type="match status" value="1"/>
</dbReference>
<comment type="pathway">
    <text evidence="8 10">Purine metabolism; AMP biosynthesis via de novo pathway; AMP from IMP: step 1/2.</text>
</comment>
<feature type="binding site" description="in other chain" evidence="8">
    <location>
        <position position="238"/>
    </location>
    <ligand>
        <name>IMP</name>
        <dbReference type="ChEBI" id="CHEBI:58053"/>
        <note>ligand shared between dimeric partners</note>
    </ligand>
</feature>
<keyword evidence="2 8" id="KW-0436">Ligase</keyword>
<evidence type="ECO:0000256" key="6">
    <source>
        <dbReference type="ARBA" id="ARBA00022842"/>
    </source>
</evidence>
<keyword evidence="5 8" id="KW-0658">Purine biosynthesis</keyword>
<dbReference type="Pfam" id="PF00709">
    <property type="entry name" value="Adenylsucc_synt"/>
    <property type="match status" value="1"/>
</dbReference>
<dbReference type="FunFam" id="3.90.170.10:FF:000001">
    <property type="entry name" value="Adenylosuccinate synthetase"/>
    <property type="match status" value="1"/>
</dbReference>
<feature type="active site" description="Proton acceptor" evidence="8">
    <location>
        <position position="13"/>
    </location>
</feature>
<feature type="binding site" evidence="8">
    <location>
        <position position="13"/>
    </location>
    <ligand>
        <name>Mg(2+)</name>
        <dbReference type="ChEBI" id="CHEBI:18420"/>
    </ligand>
</feature>
<feature type="binding site" evidence="8">
    <location>
        <position position="142"/>
    </location>
    <ligand>
        <name>IMP</name>
        <dbReference type="ChEBI" id="CHEBI:58053"/>
        <note>ligand shared between dimeric partners</note>
    </ligand>
</feature>
<comment type="subunit">
    <text evidence="1 8">Homodimer.</text>
</comment>
<evidence type="ECO:0000256" key="1">
    <source>
        <dbReference type="ARBA" id="ARBA00011738"/>
    </source>
</evidence>
<dbReference type="GO" id="GO:0004019">
    <property type="term" value="F:adenylosuccinate synthase activity"/>
    <property type="evidence" value="ECO:0007669"/>
    <property type="project" value="UniProtKB-UniRule"/>
</dbReference>
<keyword evidence="3 8" id="KW-0479">Metal-binding</keyword>
<feature type="active site" description="Proton donor" evidence="8">
    <location>
        <position position="41"/>
    </location>
</feature>
<dbReference type="GO" id="GO:0000287">
    <property type="term" value="F:magnesium ion binding"/>
    <property type="evidence" value="ECO:0007669"/>
    <property type="project" value="UniProtKB-UniRule"/>
</dbReference>
<dbReference type="FunFam" id="1.10.300.10:FF:000001">
    <property type="entry name" value="Adenylosuccinate synthetase"/>
    <property type="match status" value="1"/>
</dbReference>
<evidence type="ECO:0000256" key="9">
    <source>
        <dbReference type="PROSITE-ProRule" id="PRU10134"/>
    </source>
</evidence>
<feature type="binding site" description="in other chain" evidence="8">
    <location>
        <position position="223"/>
    </location>
    <ligand>
        <name>IMP</name>
        <dbReference type="ChEBI" id="CHEBI:58053"/>
        <note>ligand shared between dimeric partners</note>
    </ligand>
</feature>
<dbReference type="InterPro" id="IPR042109">
    <property type="entry name" value="Adenylosuccinate_synth_dom1"/>
</dbReference>
<dbReference type="EC" id="6.3.4.4" evidence="8 10"/>
<dbReference type="EMBL" id="LK996017">
    <property type="protein sequence ID" value="CDX05186.1"/>
    <property type="molecule type" value="Genomic_DNA"/>
</dbReference>
<keyword evidence="7 8" id="KW-0342">GTP-binding</keyword>
<dbReference type="HAMAP" id="MF_00011">
    <property type="entry name" value="Adenylosucc_synth"/>
    <property type="match status" value="1"/>
</dbReference>
<keyword evidence="8" id="KW-0963">Cytoplasm</keyword>
<dbReference type="NCBIfam" id="TIGR00184">
    <property type="entry name" value="purA"/>
    <property type="match status" value="1"/>
</dbReference>
<comment type="similarity">
    <text evidence="8 10">Belongs to the adenylosuccinate synthetase family.</text>
</comment>
<dbReference type="GO" id="GO:0044208">
    <property type="term" value="P:'de novo' AMP biosynthetic process"/>
    <property type="evidence" value="ECO:0007669"/>
    <property type="project" value="UniProtKB-UniRule"/>
</dbReference>